<protein>
    <recommendedName>
        <fullName evidence="7">LicD/FKTN/FKRP nucleotidyltransferase domain-containing protein</fullName>
    </recommendedName>
</protein>
<reference evidence="8" key="1">
    <citation type="submission" date="2020-05" db="EMBL/GenBank/DDBJ databases">
        <title>Phylogenomic resolution of chytrid fungi.</title>
        <authorList>
            <person name="Stajich J.E."/>
            <person name="Amses K."/>
            <person name="Simmons R."/>
            <person name="Seto K."/>
            <person name="Myers J."/>
            <person name="Bonds A."/>
            <person name="Quandt C.A."/>
            <person name="Barry K."/>
            <person name="Liu P."/>
            <person name="Grigoriev I."/>
            <person name="Longcore J.E."/>
            <person name="James T.Y."/>
        </authorList>
    </citation>
    <scope>NUCLEOTIDE SEQUENCE</scope>
    <source>
        <strain evidence="8">JEL0513</strain>
    </source>
</reference>
<evidence type="ECO:0000256" key="5">
    <source>
        <dbReference type="SAM" id="MobiDB-lite"/>
    </source>
</evidence>
<comment type="caution">
    <text evidence="8">The sequence shown here is derived from an EMBL/GenBank/DDBJ whole genome shotgun (WGS) entry which is preliminary data.</text>
</comment>
<evidence type="ECO:0000256" key="6">
    <source>
        <dbReference type="SAM" id="Phobius"/>
    </source>
</evidence>
<keyword evidence="9" id="KW-1185">Reference proteome</keyword>
<feature type="region of interest" description="Disordered" evidence="5">
    <location>
        <begin position="1"/>
        <end position="23"/>
    </location>
</feature>
<dbReference type="AlphaFoldDB" id="A0AAD5SZK3"/>
<dbReference type="GO" id="GO:0009100">
    <property type="term" value="P:glycoprotein metabolic process"/>
    <property type="evidence" value="ECO:0007669"/>
    <property type="project" value="UniProtKB-ARBA"/>
</dbReference>
<comment type="subcellular location">
    <subcellularLocation>
        <location evidence="1">Membrane</location>
        <topology evidence="1">Single-pass membrane protein</topology>
    </subcellularLocation>
</comment>
<dbReference type="Proteomes" id="UP001211907">
    <property type="component" value="Unassembled WGS sequence"/>
</dbReference>
<dbReference type="InterPro" id="IPR009644">
    <property type="entry name" value="FKTN/MNN4/W02B3.4-1"/>
</dbReference>
<evidence type="ECO:0000259" key="7">
    <source>
        <dbReference type="Pfam" id="PF04991"/>
    </source>
</evidence>
<proteinExistence type="predicted"/>
<keyword evidence="3 6" id="KW-1133">Transmembrane helix</keyword>
<dbReference type="Pfam" id="PF04991">
    <property type="entry name" value="LicD"/>
    <property type="match status" value="1"/>
</dbReference>
<evidence type="ECO:0000256" key="1">
    <source>
        <dbReference type="ARBA" id="ARBA00004167"/>
    </source>
</evidence>
<feature type="compositionally biased region" description="Polar residues" evidence="5">
    <location>
        <begin position="453"/>
        <end position="462"/>
    </location>
</feature>
<dbReference type="PANTHER" id="PTHR15407">
    <property type="entry name" value="FUKUTIN-RELATED"/>
    <property type="match status" value="1"/>
</dbReference>
<feature type="region of interest" description="Disordered" evidence="5">
    <location>
        <begin position="447"/>
        <end position="470"/>
    </location>
</feature>
<organism evidence="8 9">
    <name type="scientific">Physocladia obscura</name>
    <dbReference type="NCBI Taxonomy" id="109957"/>
    <lineage>
        <taxon>Eukaryota</taxon>
        <taxon>Fungi</taxon>
        <taxon>Fungi incertae sedis</taxon>
        <taxon>Chytridiomycota</taxon>
        <taxon>Chytridiomycota incertae sedis</taxon>
        <taxon>Chytridiomycetes</taxon>
        <taxon>Chytridiales</taxon>
        <taxon>Chytriomycetaceae</taxon>
        <taxon>Physocladia</taxon>
    </lineage>
</organism>
<name>A0AAD5SZK3_9FUNG</name>
<keyword evidence="2 6" id="KW-0812">Transmembrane</keyword>
<evidence type="ECO:0000256" key="2">
    <source>
        <dbReference type="ARBA" id="ARBA00022692"/>
    </source>
</evidence>
<feature type="domain" description="LicD/FKTN/FKRP nucleotidyltransferase" evidence="7">
    <location>
        <begin position="276"/>
        <end position="372"/>
    </location>
</feature>
<feature type="transmembrane region" description="Helical" evidence="6">
    <location>
        <begin position="53"/>
        <end position="76"/>
    </location>
</feature>
<evidence type="ECO:0000256" key="4">
    <source>
        <dbReference type="ARBA" id="ARBA00023136"/>
    </source>
</evidence>
<accession>A0AAD5SZK3</accession>
<dbReference type="InterPro" id="IPR007074">
    <property type="entry name" value="LicD/FKTN/FKRP_NTP_transf"/>
</dbReference>
<gene>
    <name evidence="8" type="ORF">HK100_003854</name>
</gene>
<keyword evidence="4 6" id="KW-0472">Membrane</keyword>
<dbReference type="PANTHER" id="PTHR15407:SF28">
    <property type="entry name" value="RIBITOL-5-PHOSPHATE TRANSFERASE FKTN"/>
    <property type="match status" value="1"/>
</dbReference>
<evidence type="ECO:0000313" key="8">
    <source>
        <dbReference type="EMBL" id="KAJ3105504.1"/>
    </source>
</evidence>
<sequence length="470" mass="53568">MREESFRLPMMPDEHTSHSDCDKTGKLVTKKFPNVKRGSRLKQYRGPQHRCRFYFLALIFVSATTWAAYVVALLVVKTTSQSAPTPVIVMDFIPTQSPPGSQLSQPAQQSQQKFVDIKLDPGTIFFSSENEPSHPLPAIETMSSDFAENFTSLSLKLVTEAKWDEIKIRLSAYDTGRYVDVSPSEFNLIQPAILSAAFDKPAAIVAHAKRDIKYFHECGIDQKRDARFANPKQCPIPQPRVPGRKSTYTPATLHDSKVMHDSLRALLDAWSTFATTNDLLWWISHGEMLGWFWNAKFLPWDHDLDIQVSAATVLKLANFNQTKINGRFLVDVAPNVLIRVPQHDNTIDSRIVDTQTGYYIDVTGLAKVYPTDERYYCKSPHPYRHNQIFPLIETVLEGVTVWRPRAVISILLEEYKERALTSTYYRPYDARFSYQWDAGRKEWGPLNGRHRSSGSNQKNPSLNRELLVGG</sequence>
<dbReference type="GO" id="GO:0016020">
    <property type="term" value="C:membrane"/>
    <property type="evidence" value="ECO:0007669"/>
    <property type="project" value="UniProtKB-SubCell"/>
</dbReference>
<evidence type="ECO:0000313" key="9">
    <source>
        <dbReference type="Proteomes" id="UP001211907"/>
    </source>
</evidence>
<evidence type="ECO:0000256" key="3">
    <source>
        <dbReference type="ARBA" id="ARBA00022989"/>
    </source>
</evidence>
<dbReference type="EMBL" id="JADGJH010001998">
    <property type="protein sequence ID" value="KAJ3105504.1"/>
    <property type="molecule type" value="Genomic_DNA"/>
</dbReference>